<evidence type="ECO:0000256" key="6">
    <source>
        <dbReference type="SAM" id="Phobius"/>
    </source>
</evidence>
<dbReference type="AlphaFoldDB" id="A0A1G8KAN0"/>
<dbReference type="EMBL" id="FNEM01000001">
    <property type="protein sequence ID" value="SDI40447.1"/>
    <property type="molecule type" value="Genomic_DNA"/>
</dbReference>
<dbReference type="GO" id="GO:0140359">
    <property type="term" value="F:ABC-type transporter activity"/>
    <property type="evidence" value="ECO:0007669"/>
    <property type="project" value="InterPro"/>
</dbReference>
<keyword evidence="3 6" id="KW-0812">Transmembrane</keyword>
<proteinExistence type="predicted"/>
<evidence type="ECO:0000256" key="3">
    <source>
        <dbReference type="ARBA" id="ARBA00022692"/>
    </source>
</evidence>
<dbReference type="OrthoDB" id="9811522at2"/>
<protein>
    <submittedName>
        <fullName evidence="8">ABC-2 type transport system permease protein</fullName>
    </submittedName>
</protein>
<feature type="transmembrane region" description="Helical" evidence="6">
    <location>
        <begin position="182"/>
        <end position="208"/>
    </location>
</feature>
<comment type="subcellular location">
    <subcellularLocation>
        <location evidence="1">Cell membrane</location>
        <topology evidence="1">Multi-pass membrane protein</topology>
    </subcellularLocation>
</comment>
<dbReference type="Proteomes" id="UP000199527">
    <property type="component" value="Unassembled WGS sequence"/>
</dbReference>
<keyword evidence="9" id="KW-1185">Reference proteome</keyword>
<keyword evidence="5 6" id="KW-0472">Membrane</keyword>
<evidence type="ECO:0000256" key="4">
    <source>
        <dbReference type="ARBA" id="ARBA00022989"/>
    </source>
</evidence>
<evidence type="ECO:0000256" key="2">
    <source>
        <dbReference type="ARBA" id="ARBA00022475"/>
    </source>
</evidence>
<dbReference type="RefSeq" id="WP_090360864.1">
    <property type="nucleotide sequence ID" value="NZ_FNEM01000001.1"/>
</dbReference>
<evidence type="ECO:0000256" key="5">
    <source>
        <dbReference type="ARBA" id="ARBA00023136"/>
    </source>
</evidence>
<dbReference type="Pfam" id="PF12698">
    <property type="entry name" value="ABC2_membrane_3"/>
    <property type="match status" value="1"/>
</dbReference>
<organism evidence="8 9">
    <name type="scientific">Ferrimonas sediminum</name>
    <dbReference type="NCBI Taxonomy" id="718193"/>
    <lineage>
        <taxon>Bacteria</taxon>
        <taxon>Pseudomonadati</taxon>
        <taxon>Pseudomonadota</taxon>
        <taxon>Gammaproteobacteria</taxon>
        <taxon>Alteromonadales</taxon>
        <taxon>Ferrimonadaceae</taxon>
        <taxon>Ferrimonas</taxon>
    </lineage>
</organism>
<gene>
    <name evidence="8" type="ORF">SAMN04488540_101307</name>
</gene>
<accession>A0A1G8KAN0</accession>
<evidence type="ECO:0000259" key="7">
    <source>
        <dbReference type="Pfam" id="PF12698"/>
    </source>
</evidence>
<feature type="transmembrane region" description="Helical" evidence="6">
    <location>
        <begin position="12"/>
        <end position="34"/>
    </location>
</feature>
<feature type="transmembrane region" description="Helical" evidence="6">
    <location>
        <begin position="257"/>
        <end position="282"/>
    </location>
</feature>
<feature type="domain" description="ABC-2 type transporter transmembrane" evidence="7">
    <location>
        <begin position="22"/>
        <end position="368"/>
    </location>
</feature>
<reference evidence="9" key="1">
    <citation type="submission" date="2016-10" db="EMBL/GenBank/DDBJ databases">
        <authorList>
            <person name="Varghese N."/>
            <person name="Submissions S."/>
        </authorList>
    </citation>
    <scope>NUCLEOTIDE SEQUENCE [LARGE SCALE GENOMIC DNA]</scope>
    <source>
        <strain evidence="9">DSM 23317</strain>
    </source>
</reference>
<evidence type="ECO:0000256" key="1">
    <source>
        <dbReference type="ARBA" id="ARBA00004651"/>
    </source>
</evidence>
<dbReference type="PANTHER" id="PTHR30294:SF46">
    <property type="entry name" value="ABC TRANSPORTER PERMEASE"/>
    <property type="match status" value="1"/>
</dbReference>
<keyword evidence="4 6" id="KW-1133">Transmembrane helix</keyword>
<feature type="transmembrane region" description="Helical" evidence="6">
    <location>
        <begin position="220"/>
        <end position="245"/>
    </location>
</feature>
<evidence type="ECO:0000313" key="8">
    <source>
        <dbReference type="EMBL" id="SDI40447.1"/>
    </source>
</evidence>
<keyword evidence="2" id="KW-1003">Cell membrane</keyword>
<sequence length="390" mass="43310">MSWWLLFRREWLGLLTDKAAMLTAIGGILFYAVIYPLPYDHQVAGAQPVAVVDLDQSATSRKLVRMWSASPKIHLSDNYPAVERAERALADGDIAAMVVIPAQFERNLARGQQQTLAVAGDGSFFLAYGNVATAMLQSSGYLNAEIRLARSVANGARAEEVMRQLQPVSTRVQPVFNPNGSYVSYVVPGALVLILHQTLLMVASMLGANNWHCRGEWHQYPLMTWVSARTTMLVCLYLPSCILYFDLVLPGHDVAMLASFWAMVQLLVPFLLSTALAGIAISTLFNRRAVPVQLLVLTGMPILFTCGFVWPGISMSPLLSGMFAWLPAQPAMMGMIKLNQMNLGIVNLYYELSTLWIQVIAWGILALLGMHWRQTHRSKVLIDRIEPNFD</sequence>
<feature type="transmembrane region" description="Helical" evidence="6">
    <location>
        <begin position="348"/>
        <end position="369"/>
    </location>
</feature>
<dbReference type="InterPro" id="IPR013525">
    <property type="entry name" value="ABC2_TM"/>
</dbReference>
<dbReference type="PANTHER" id="PTHR30294">
    <property type="entry name" value="MEMBRANE COMPONENT OF ABC TRANSPORTER YHHJ-RELATED"/>
    <property type="match status" value="1"/>
</dbReference>
<feature type="transmembrane region" description="Helical" evidence="6">
    <location>
        <begin position="294"/>
        <end position="313"/>
    </location>
</feature>
<dbReference type="Gene3D" id="3.40.1710.10">
    <property type="entry name" value="abc type-2 transporter like domain"/>
    <property type="match status" value="1"/>
</dbReference>
<dbReference type="GO" id="GO:0005886">
    <property type="term" value="C:plasma membrane"/>
    <property type="evidence" value="ECO:0007669"/>
    <property type="project" value="UniProtKB-SubCell"/>
</dbReference>
<name>A0A1G8KAN0_9GAMM</name>
<evidence type="ECO:0000313" key="9">
    <source>
        <dbReference type="Proteomes" id="UP000199527"/>
    </source>
</evidence>
<dbReference type="InterPro" id="IPR051449">
    <property type="entry name" value="ABC-2_transporter_component"/>
</dbReference>